<dbReference type="EMBL" id="MPKA01000045">
    <property type="protein sequence ID" value="OLU47560.1"/>
    <property type="molecule type" value="Genomic_DNA"/>
</dbReference>
<evidence type="ECO:0000313" key="3">
    <source>
        <dbReference type="Proteomes" id="UP000186705"/>
    </source>
</evidence>
<dbReference type="RefSeq" id="WP_143356747.1">
    <property type="nucleotide sequence ID" value="NZ_CAJTMI010000066.1"/>
</dbReference>
<feature type="transmembrane region" description="Helical" evidence="1">
    <location>
        <begin position="99"/>
        <end position="117"/>
    </location>
</feature>
<organism evidence="2 3">
    <name type="scientific">Dubosiella newyorkensis</name>
    <dbReference type="NCBI Taxonomy" id="1862672"/>
    <lineage>
        <taxon>Bacteria</taxon>
        <taxon>Bacillati</taxon>
        <taxon>Bacillota</taxon>
        <taxon>Erysipelotrichia</taxon>
        <taxon>Erysipelotrichales</taxon>
        <taxon>Erysipelotrichaceae</taxon>
        <taxon>Dubosiella</taxon>
    </lineage>
</organism>
<dbReference type="OrthoDB" id="3035058at2"/>
<keyword evidence="1" id="KW-1133">Transmembrane helix</keyword>
<keyword evidence="3" id="KW-1185">Reference proteome</keyword>
<feature type="transmembrane region" description="Helical" evidence="1">
    <location>
        <begin position="20"/>
        <end position="40"/>
    </location>
</feature>
<evidence type="ECO:0000256" key="1">
    <source>
        <dbReference type="SAM" id="Phobius"/>
    </source>
</evidence>
<accession>A0A1U7NPM6</accession>
<comment type="caution">
    <text evidence="2">The sequence shown here is derived from an EMBL/GenBank/DDBJ whole genome shotgun (WGS) entry which is preliminary data.</text>
</comment>
<evidence type="ECO:0000313" key="2">
    <source>
        <dbReference type="EMBL" id="OLU47560.1"/>
    </source>
</evidence>
<proteinExistence type="predicted"/>
<reference evidence="2 3" key="1">
    <citation type="submission" date="2016-11" db="EMBL/GenBank/DDBJ databases">
        <title>Description of two novel members of the family Erysipelotrichaceae: Ileibacterium lipovorans gen. nov., sp. nov. and Dubosiella newyorkensis, gen. nov., sp. nov.</title>
        <authorList>
            <person name="Cox L.M."/>
            <person name="Sohn J."/>
            <person name="Tyrrell K.L."/>
            <person name="Citron D.M."/>
            <person name="Lawson P.A."/>
            <person name="Patel N.B."/>
            <person name="Iizumi T."/>
            <person name="Perez-Perez G.I."/>
            <person name="Goldstein E.J."/>
            <person name="Blaser M.J."/>
        </authorList>
    </citation>
    <scope>NUCLEOTIDE SEQUENCE [LARGE SCALE GENOMIC DNA]</scope>
    <source>
        <strain evidence="2 3">NYU-BL-A4</strain>
    </source>
</reference>
<feature type="transmembrane region" description="Helical" evidence="1">
    <location>
        <begin position="70"/>
        <end position="93"/>
    </location>
</feature>
<name>A0A1U7NPM6_9FIRM</name>
<dbReference type="GeneID" id="78274848"/>
<keyword evidence="1" id="KW-0472">Membrane</keyword>
<sequence>MNKDYYTLLVWQGVCVGSTFWIPEIGWIYFLIGVALCLLVETLVSKYAKDQGLQVFGTPFKGDKYLQDEALMIAQLCLSVLLWVVSLVLLGTYVLWGEFWIVMIVGILAFLLFCVFYKQKQVRRKR</sequence>
<keyword evidence="1" id="KW-0812">Transmembrane</keyword>
<protein>
    <submittedName>
        <fullName evidence="2">Uncharacterized protein</fullName>
    </submittedName>
</protein>
<dbReference type="Proteomes" id="UP000186705">
    <property type="component" value="Unassembled WGS sequence"/>
</dbReference>
<gene>
    <name evidence="2" type="ORF">BO225_02660</name>
</gene>
<dbReference type="AlphaFoldDB" id="A0A1U7NPM6"/>